<dbReference type="EMBL" id="QAOQ01000006">
    <property type="protein sequence ID" value="PTQ94983.1"/>
    <property type="molecule type" value="Genomic_DNA"/>
</dbReference>
<dbReference type="Proteomes" id="UP000244168">
    <property type="component" value="Unassembled WGS sequence"/>
</dbReference>
<comment type="similarity">
    <text evidence="1">Belongs to the SCO1/2 family.</text>
</comment>
<evidence type="ECO:0000313" key="7">
    <source>
        <dbReference type="Proteomes" id="UP000244168"/>
    </source>
</evidence>
<keyword evidence="3" id="KW-0479">Metal-binding</keyword>
<keyword evidence="7" id="KW-1185">Reference proteome</keyword>
<keyword evidence="2 3" id="KW-0186">Copper</keyword>
<dbReference type="InterPro" id="IPR036249">
    <property type="entry name" value="Thioredoxin-like_sf"/>
</dbReference>
<sequence length="227" mass="25539">MKKILILVAILAVPGFLYYLLTVGGKNRYKPLPFYGPKQLSGTFHKFHGKEIPDTLYHTIPDFNLTDQDGKPASFKTIGNKITVFSFFYTHCTDGCDVSNGYLDSLAKFYAKNKLITFASITVDPQRDKPEALKQYAAKFNLPSSKWLFLTGDTSAISALASKGLLVDALQNGSNDFIYSKKLILVDPEHRIRGYYNGTDVKEVERLNDEMKVQIAEELRKIKAPDL</sequence>
<proteinExistence type="inferred from homology"/>
<keyword evidence="4" id="KW-1015">Disulfide bond</keyword>
<evidence type="ECO:0000256" key="1">
    <source>
        <dbReference type="ARBA" id="ARBA00010996"/>
    </source>
</evidence>
<feature type="disulfide bond" description="Redox-active" evidence="4">
    <location>
        <begin position="92"/>
        <end position="96"/>
    </location>
</feature>
<dbReference type="AlphaFoldDB" id="A0A2T5J757"/>
<name>A0A2T5J757_9SPHI</name>
<reference evidence="6 7" key="1">
    <citation type="submission" date="2018-04" db="EMBL/GenBank/DDBJ databases">
        <title>Genomic Encyclopedia of Archaeal and Bacterial Type Strains, Phase II (KMG-II): from individual species to whole genera.</title>
        <authorList>
            <person name="Goeker M."/>
        </authorList>
    </citation>
    <scope>NUCLEOTIDE SEQUENCE [LARGE SCALE GENOMIC DNA]</scope>
    <source>
        <strain evidence="6 7">DSM 26809</strain>
    </source>
</reference>
<dbReference type="Pfam" id="PF02630">
    <property type="entry name" value="SCO1-SenC"/>
    <property type="match status" value="1"/>
</dbReference>
<evidence type="ECO:0000259" key="5">
    <source>
        <dbReference type="PROSITE" id="PS51352"/>
    </source>
</evidence>
<evidence type="ECO:0000256" key="3">
    <source>
        <dbReference type="PIRSR" id="PIRSR603782-1"/>
    </source>
</evidence>
<dbReference type="InterPro" id="IPR013766">
    <property type="entry name" value="Thioredoxin_domain"/>
</dbReference>
<dbReference type="InterPro" id="IPR003782">
    <property type="entry name" value="SCO1/SenC"/>
</dbReference>
<evidence type="ECO:0000256" key="4">
    <source>
        <dbReference type="PIRSR" id="PIRSR603782-2"/>
    </source>
</evidence>
<dbReference type="SUPFAM" id="SSF52833">
    <property type="entry name" value="Thioredoxin-like"/>
    <property type="match status" value="1"/>
</dbReference>
<dbReference type="GO" id="GO:0046872">
    <property type="term" value="F:metal ion binding"/>
    <property type="evidence" value="ECO:0007669"/>
    <property type="project" value="UniProtKB-KW"/>
</dbReference>
<dbReference type="Gene3D" id="3.40.30.10">
    <property type="entry name" value="Glutaredoxin"/>
    <property type="match status" value="1"/>
</dbReference>
<feature type="binding site" evidence="3">
    <location>
        <position position="96"/>
    </location>
    <ligand>
        <name>Cu cation</name>
        <dbReference type="ChEBI" id="CHEBI:23378"/>
    </ligand>
</feature>
<dbReference type="RefSeq" id="WP_245917083.1">
    <property type="nucleotide sequence ID" value="NZ_CP160205.1"/>
</dbReference>
<dbReference type="PANTHER" id="PTHR12151:SF25">
    <property type="entry name" value="LINALOOL DEHYDRATASE_ISOMERASE DOMAIN-CONTAINING PROTEIN"/>
    <property type="match status" value="1"/>
</dbReference>
<gene>
    <name evidence="6" type="ORF">C8P68_106197</name>
</gene>
<dbReference type="PROSITE" id="PS51352">
    <property type="entry name" value="THIOREDOXIN_2"/>
    <property type="match status" value="1"/>
</dbReference>
<dbReference type="PANTHER" id="PTHR12151">
    <property type="entry name" value="ELECTRON TRANSPORT PROTIN SCO1/SENC FAMILY MEMBER"/>
    <property type="match status" value="1"/>
</dbReference>
<comment type="caution">
    <text evidence="6">The sequence shown here is derived from an EMBL/GenBank/DDBJ whole genome shotgun (WGS) entry which is preliminary data.</text>
</comment>
<organism evidence="6 7">
    <name type="scientific">Mucilaginibacter yixingensis</name>
    <dbReference type="NCBI Taxonomy" id="1295612"/>
    <lineage>
        <taxon>Bacteria</taxon>
        <taxon>Pseudomonadati</taxon>
        <taxon>Bacteroidota</taxon>
        <taxon>Sphingobacteriia</taxon>
        <taxon>Sphingobacteriales</taxon>
        <taxon>Sphingobacteriaceae</taxon>
        <taxon>Mucilaginibacter</taxon>
    </lineage>
</organism>
<accession>A0A2T5J757</accession>
<feature type="binding site" evidence="3">
    <location>
        <position position="92"/>
    </location>
    <ligand>
        <name>Cu cation</name>
        <dbReference type="ChEBI" id="CHEBI:23378"/>
    </ligand>
</feature>
<dbReference type="CDD" id="cd02968">
    <property type="entry name" value="SCO"/>
    <property type="match status" value="1"/>
</dbReference>
<feature type="domain" description="Thioredoxin" evidence="5">
    <location>
        <begin position="54"/>
        <end position="221"/>
    </location>
</feature>
<evidence type="ECO:0000313" key="6">
    <source>
        <dbReference type="EMBL" id="PTQ94983.1"/>
    </source>
</evidence>
<protein>
    <submittedName>
        <fullName evidence="6">Protein SCO1/2</fullName>
    </submittedName>
</protein>
<evidence type="ECO:0000256" key="2">
    <source>
        <dbReference type="ARBA" id="ARBA00023008"/>
    </source>
</evidence>